<dbReference type="RefSeq" id="WP_092935942.1">
    <property type="nucleotide sequence ID" value="NZ_FMZP01000087.1"/>
</dbReference>
<keyword evidence="1" id="KW-0472">Membrane</keyword>
<reference evidence="4 5" key="2">
    <citation type="submission" date="2016-10" db="EMBL/GenBank/DDBJ databases">
        <authorList>
            <person name="Varghese N."/>
            <person name="Submissions S."/>
        </authorList>
    </citation>
    <scope>NUCLEOTIDE SEQUENCE [LARGE SCALE GENOMIC DNA]</scope>
    <source>
        <strain evidence="2 5">CDM_1</strain>
        <strain evidence="4">CDM_6</strain>
    </source>
</reference>
<feature type="transmembrane region" description="Helical" evidence="1">
    <location>
        <begin position="64"/>
        <end position="93"/>
    </location>
</feature>
<organism evidence="2 5">
    <name type="scientific">Natrinema hispanicum</name>
    <dbReference type="NCBI Taxonomy" id="392421"/>
    <lineage>
        <taxon>Archaea</taxon>
        <taxon>Methanobacteriati</taxon>
        <taxon>Methanobacteriota</taxon>
        <taxon>Stenosarchaea group</taxon>
        <taxon>Halobacteria</taxon>
        <taxon>Halobacteriales</taxon>
        <taxon>Natrialbaceae</taxon>
        <taxon>Natrinema</taxon>
    </lineage>
</organism>
<evidence type="ECO:0000313" key="2">
    <source>
        <dbReference type="EMBL" id="SDD97727.1"/>
    </source>
</evidence>
<protein>
    <submittedName>
        <fullName evidence="2">Uncharacterized protein</fullName>
    </submittedName>
</protein>
<feature type="transmembrane region" description="Helical" evidence="1">
    <location>
        <begin position="7"/>
        <end position="29"/>
    </location>
</feature>
<dbReference type="Proteomes" id="UP000324021">
    <property type="component" value="Unassembled WGS sequence"/>
</dbReference>
<gene>
    <name evidence="3" type="ORF">SAMN04488694_15110</name>
    <name evidence="2" type="ORF">SAMN05192552_10876</name>
</gene>
<dbReference type="EMBL" id="FOIC01000051">
    <property type="protein sequence ID" value="SEU11869.1"/>
    <property type="molecule type" value="Genomic_DNA"/>
</dbReference>
<sequence length="123" mass="13141">MVDTDTYPLNLVNSGILLVISGAVGVFLFDGTLSLVAGLVIGIGATPVFATTRRDSTRSFGVGMACFLWAFMVLANISWEVIIGLGVVGFWFLGTADIDSTNELMFQGTVGKKANEEEQKDDQ</sequence>
<evidence type="ECO:0000256" key="1">
    <source>
        <dbReference type="SAM" id="Phobius"/>
    </source>
</evidence>
<feature type="transmembrane region" description="Helical" evidence="1">
    <location>
        <begin position="35"/>
        <end position="52"/>
    </location>
</feature>
<dbReference type="EMBL" id="FMZP01000087">
    <property type="protein sequence ID" value="SDD97727.1"/>
    <property type="molecule type" value="Genomic_DNA"/>
</dbReference>
<dbReference type="Proteomes" id="UP000199320">
    <property type="component" value="Unassembled WGS sequence"/>
</dbReference>
<keyword evidence="4" id="KW-1185">Reference proteome</keyword>
<evidence type="ECO:0000313" key="5">
    <source>
        <dbReference type="Proteomes" id="UP000324021"/>
    </source>
</evidence>
<name>A0A1G6Z6Y2_9EURY</name>
<evidence type="ECO:0000313" key="3">
    <source>
        <dbReference type="EMBL" id="SEU11869.1"/>
    </source>
</evidence>
<accession>A0A1G6Z6Y2</accession>
<proteinExistence type="predicted"/>
<reference evidence="3" key="1">
    <citation type="submission" date="2016-10" db="EMBL/GenBank/DDBJ databases">
        <authorList>
            <person name="de Groot N.N."/>
        </authorList>
    </citation>
    <scope>NUCLEOTIDE SEQUENCE [LARGE SCALE GENOMIC DNA]</scope>
    <source>
        <strain evidence="3">CDM_6</strain>
    </source>
</reference>
<dbReference type="STRING" id="392421.SAMN04488694_15110"/>
<evidence type="ECO:0000313" key="4">
    <source>
        <dbReference type="Proteomes" id="UP000199320"/>
    </source>
</evidence>
<dbReference type="AlphaFoldDB" id="A0A1G6Z6Y2"/>
<keyword evidence="1" id="KW-0812">Transmembrane</keyword>
<keyword evidence="1" id="KW-1133">Transmembrane helix</keyword>